<accession>A0A8T9Q9V0</accession>
<protein>
    <recommendedName>
        <fullName evidence="4">Lipoprotein</fullName>
    </recommendedName>
</protein>
<feature type="chain" id="PRO_5035789352" description="Lipoprotein" evidence="1">
    <location>
        <begin position="21"/>
        <end position="124"/>
    </location>
</feature>
<feature type="signal peptide" evidence="1">
    <location>
        <begin position="1"/>
        <end position="20"/>
    </location>
</feature>
<reference evidence="2" key="1">
    <citation type="submission" date="2022-04" db="EMBL/GenBank/DDBJ databases">
        <title>Hymenobacter sp. isolated from the air.</title>
        <authorList>
            <person name="Won M."/>
            <person name="Lee C.-M."/>
            <person name="Woen H.-Y."/>
            <person name="Kwon S.-W."/>
        </authorList>
    </citation>
    <scope>NUCLEOTIDE SEQUENCE</scope>
    <source>
        <strain evidence="2">5116S-3</strain>
    </source>
</reference>
<keyword evidence="1" id="KW-0732">Signal</keyword>
<dbReference type="Proteomes" id="UP000831796">
    <property type="component" value="Chromosome"/>
</dbReference>
<keyword evidence="3" id="KW-1185">Reference proteome</keyword>
<evidence type="ECO:0000256" key="1">
    <source>
        <dbReference type="SAM" id="SignalP"/>
    </source>
</evidence>
<evidence type="ECO:0008006" key="4">
    <source>
        <dbReference type="Google" id="ProtNLM"/>
    </source>
</evidence>
<dbReference type="RefSeq" id="WP_244677636.1">
    <property type="nucleotide sequence ID" value="NZ_CP095046.1"/>
</dbReference>
<gene>
    <name evidence="2" type="ORF">MUN79_10665</name>
</gene>
<evidence type="ECO:0000313" key="2">
    <source>
        <dbReference type="EMBL" id="UOQ74294.1"/>
    </source>
</evidence>
<dbReference type="AlphaFoldDB" id="A0A8T9Q9V0"/>
<organism evidence="2 3">
    <name type="scientific">Hymenobacter cellulosilyticus</name>
    <dbReference type="NCBI Taxonomy" id="2932248"/>
    <lineage>
        <taxon>Bacteria</taxon>
        <taxon>Pseudomonadati</taxon>
        <taxon>Bacteroidota</taxon>
        <taxon>Cytophagia</taxon>
        <taxon>Cytophagales</taxon>
        <taxon>Hymenobacteraceae</taxon>
        <taxon>Hymenobacter</taxon>
    </lineage>
</organism>
<dbReference type="KEGG" id="hcu:MUN79_10665"/>
<proteinExistence type="predicted"/>
<dbReference type="EMBL" id="CP095046">
    <property type="protein sequence ID" value="UOQ74294.1"/>
    <property type="molecule type" value="Genomic_DNA"/>
</dbReference>
<name>A0A8T9Q9V0_9BACT</name>
<sequence>MIKASSLLLLSALCLGSCQQADTDTPGGTLLAPPAMPDSVENVALASPPPHPVTSAAEALTAVSNYQMEMPEGGEYEFDSAKVEEADAHWQVALPSIPGEGRVKNQAVFQVSKASGDVRVRFVR</sequence>
<evidence type="ECO:0000313" key="3">
    <source>
        <dbReference type="Proteomes" id="UP000831796"/>
    </source>
</evidence>